<feature type="region of interest" description="Disordered" evidence="1">
    <location>
        <begin position="29"/>
        <end position="63"/>
    </location>
</feature>
<dbReference type="Proteomes" id="UP001515480">
    <property type="component" value="Unassembled WGS sequence"/>
</dbReference>
<name>A0AB34J755_PRYPA</name>
<organism evidence="2 3">
    <name type="scientific">Prymnesium parvum</name>
    <name type="common">Toxic golden alga</name>
    <dbReference type="NCBI Taxonomy" id="97485"/>
    <lineage>
        <taxon>Eukaryota</taxon>
        <taxon>Haptista</taxon>
        <taxon>Haptophyta</taxon>
        <taxon>Prymnesiophyceae</taxon>
        <taxon>Prymnesiales</taxon>
        <taxon>Prymnesiaceae</taxon>
        <taxon>Prymnesium</taxon>
    </lineage>
</organism>
<evidence type="ECO:0000313" key="3">
    <source>
        <dbReference type="Proteomes" id="UP001515480"/>
    </source>
</evidence>
<sequence>MAASPKAAPLEPSLAEQLAFETQRNRELTRTLRTLRGEPPPPAETGAQSSAREQPVSEEQARSWSIYASMPGVDSLYSGLSKRTPTGGFFSS</sequence>
<dbReference type="AlphaFoldDB" id="A0AB34J755"/>
<comment type="caution">
    <text evidence="2">The sequence shown here is derived from an EMBL/GenBank/DDBJ whole genome shotgun (WGS) entry which is preliminary data.</text>
</comment>
<reference evidence="2 3" key="1">
    <citation type="journal article" date="2024" name="Science">
        <title>Giant polyketide synthase enzymes in the biosynthesis of giant marine polyether toxins.</title>
        <authorList>
            <person name="Fallon T.R."/>
            <person name="Shende V.V."/>
            <person name="Wierzbicki I.H."/>
            <person name="Pendleton A.L."/>
            <person name="Watervoot N.F."/>
            <person name="Auber R.P."/>
            <person name="Gonzalez D.J."/>
            <person name="Wisecaver J.H."/>
            <person name="Moore B.S."/>
        </authorList>
    </citation>
    <scope>NUCLEOTIDE SEQUENCE [LARGE SCALE GENOMIC DNA]</scope>
    <source>
        <strain evidence="2 3">12B1</strain>
    </source>
</reference>
<gene>
    <name evidence="2" type="ORF">AB1Y20_004189</name>
</gene>
<evidence type="ECO:0000313" key="2">
    <source>
        <dbReference type="EMBL" id="KAL1515127.1"/>
    </source>
</evidence>
<protein>
    <submittedName>
        <fullName evidence="2">Uncharacterized protein</fullName>
    </submittedName>
</protein>
<evidence type="ECO:0000256" key="1">
    <source>
        <dbReference type="SAM" id="MobiDB-lite"/>
    </source>
</evidence>
<keyword evidence="3" id="KW-1185">Reference proteome</keyword>
<proteinExistence type="predicted"/>
<dbReference type="EMBL" id="JBGBPQ010000012">
    <property type="protein sequence ID" value="KAL1515127.1"/>
    <property type="molecule type" value="Genomic_DNA"/>
</dbReference>
<accession>A0AB34J755</accession>